<evidence type="ECO:0000313" key="3">
    <source>
        <dbReference type="Proteomes" id="UP000828390"/>
    </source>
</evidence>
<comment type="caution">
    <text evidence="2">The sequence shown here is derived from an EMBL/GenBank/DDBJ whole genome shotgun (WGS) entry which is preliminary data.</text>
</comment>
<gene>
    <name evidence="2" type="ORF">DPMN_000271</name>
</gene>
<sequence>MRFIISLRAFSFQYGCCAAQCPTSDRVKATTQECLREYSIQKVYVDRSERRLYSGVDIEILRAYCSAYLEAFNCVRQLLQSCPTSHHADLKTALAPFADDPELTELCKTHRLYER</sequence>
<accession>A0A9D4MJB6</accession>
<evidence type="ECO:0000256" key="1">
    <source>
        <dbReference type="SAM" id="SignalP"/>
    </source>
</evidence>
<organism evidence="2 3">
    <name type="scientific">Dreissena polymorpha</name>
    <name type="common">Zebra mussel</name>
    <name type="synonym">Mytilus polymorpha</name>
    <dbReference type="NCBI Taxonomy" id="45954"/>
    <lineage>
        <taxon>Eukaryota</taxon>
        <taxon>Metazoa</taxon>
        <taxon>Spiralia</taxon>
        <taxon>Lophotrochozoa</taxon>
        <taxon>Mollusca</taxon>
        <taxon>Bivalvia</taxon>
        <taxon>Autobranchia</taxon>
        <taxon>Heteroconchia</taxon>
        <taxon>Euheterodonta</taxon>
        <taxon>Imparidentia</taxon>
        <taxon>Neoheterodontei</taxon>
        <taxon>Myida</taxon>
        <taxon>Dreissenoidea</taxon>
        <taxon>Dreissenidae</taxon>
        <taxon>Dreissena</taxon>
    </lineage>
</organism>
<reference evidence="2" key="1">
    <citation type="journal article" date="2019" name="bioRxiv">
        <title>The Genome of the Zebra Mussel, Dreissena polymorpha: A Resource for Invasive Species Research.</title>
        <authorList>
            <person name="McCartney M.A."/>
            <person name="Auch B."/>
            <person name="Kono T."/>
            <person name="Mallez S."/>
            <person name="Zhang Y."/>
            <person name="Obille A."/>
            <person name="Becker A."/>
            <person name="Abrahante J.E."/>
            <person name="Garbe J."/>
            <person name="Badalamenti J.P."/>
            <person name="Herman A."/>
            <person name="Mangelson H."/>
            <person name="Liachko I."/>
            <person name="Sullivan S."/>
            <person name="Sone E.D."/>
            <person name="Koren S."/>
            <person name="Silverstein K.A.T."/>
            <person name="Beckman K.B."/>
            <person name="Gohl D.M."/>
        </authorList>
    </citation>
    <scope>NUCLEOTIDE SEQUENCE</scope>
    <source>
        <strain evidence="2">Duluth1</strain>
        <tissue evidence="2">Whole animal</tissue>
    </source>
</reference>
<dbReference type="Proteomes" id="UP000828390">
    <property type="component" value="Unassembled WGS sequence"/>
</dbReference>
<reference evidence="2" key="2">
    <citation type="submission" date="2020-11" db="EMBL/GenBank/DDBJ databases">
        <authorList>
            <person name="McCartney M.A."/>
            <person name="Auch B."/>
            <person name="Kono T."/>
            <person name="Mallez S."/>
            <person name="Becker A."/>
            <person name="Gohl D.M."/>
            <person name="Silverstein K.A.T."/>
            <person name="Koren S."/>
            <person name="Bechman K.B."/>
            <person name="Herman A."/>
            <person name="Abrahante J.E."/>
            <person name="Garbe J."/>
        </authorList>
    </citation>
    <scope>NUCLEOTIDE SEQUENCE</scope>
    <source>
        <strain evidence="2">Duluth1</strain>
        <tissue evidence="2">Whole animal</tissue>
    </source>
</reference>
<name>A0A9D4MJB6_DREPO</name>
<feature type="chain" id="PRO_5038362527" evidence="1">
    <location>
        <begin position="20"/>
        <end position="115"/>
    </location>
</feature>
<keyword evidence="1" id="KW-0732">Signal</keyword>
<proteinExistence type="predicted"/>
<keyword evidence="3" id="KW-1185">Reference proteome</keyword>
<evidence type="ECO:0000313" key="2">
    <source>
        <dbReference type="EMBL" id="KAH3876431.1"/>
    </source>
</evidence>
<dbReference type="AlphaFoldDB" id="A0A9D4MJB6"/>
<protein>
    <submittedName>
        <fullName evidence="2">Uncharacterized protein</fullName>
    </submittedName>
</protein>
<feature type="signal peptide" evidence="1">
    <location>
        <begin position="1"/>
        <end position="19"/>
    </location>
</feature>
<dbReference type="EMBL" id="JAIWYP010000001">
    <property type="protein sequence ID" value="KAH3876431.1"/>
    <property type="molecule type" value="Genomic_DNA"/>
</dbReference>